<dbReference type="EMBL" id="ML735234">
    <property type="protein sequence ID" value="KAE8392875.1"/>
    <property type="molecule type" value="Genomic_DNA"/>
</dbReference>
<organism evidence="1">
    <name type="scientific">Petromyces alliaceus</name>
    <name type="common">Aspergillus alliaceus</name>
    <dbReference type="NCBI Taxonomy" id="209559"/>
    <lineage>
        <taxon>Eukaryota</taxon>
        <taxon>Fungi</taxon>
        <taxon>Dikarya</taxon>
        <taxon>Ascomycota</taxon>
        <taxon>Pezizomycotina</taxon>
        <taxon>Eurotiomycetes</taxon>
        <taxon>Eurotiomycetidae</taxon>
        <taxon>Eurotiales</taxon>
        <taxon>Aspergillaceae</taxon>
        <taxon>Aspergillus</taxon>
        <taxon>Aspergillus subgen. Circumdati</taxon>
    </lineage>
</organism>
<dbReference type="AlphaFoldDB" id="A0A5N7CFL7"/>
<proteinExistence type="predicted"/>
<accession>A0A5N7CFL7</accession>
<sequence>MNSKLCDKSCRALPTKICVLRLWDSRVCDVIILFLYLLVKNFLYSPHHDSRWALKKNTVECRLWRTYSPEVCSLEARFWGRKT</sequence>
<dbReference type="Proteomes" id="UP000326877">
    <property type="component" value="Unassembled WGS sequence"/>
</dbReference>
<evidence type="ECO:0000313" key="1">
    <source>
        <dbReference type="EMBL" id="KAE8392875.1"/>
    </source>
</evidence>
<name>A0A5N7CFL7_PETAA</name>
<reference evidence="1" key="1">
    <citation type="submission" date="2019-04" db="EMBL/GenBank/DDBJ databases">
        <title>Friends and foes A comparative genomics studyof 23 Aspergillus species from section Flavi.</title>
        <authorList>
            <consortium name="DOE Joint Genome Institute"/>
            <person name="Kjaerbolling I."/>
            <person name="Vesth T."/>
            <person name="Frisvad J.C."/>
            <person name="Nybo J.L."/>
            <person name="Theobald S."/>
            <person name="Kildgaard S."/>
            <person name="Isbrandt T."/>
            <person name="Kuo A."/>
            <person name="Sato A."/>
            <person name="Lyhne E.K."/>
            <person name="Kogle M.E."/>
            <person name="Wiebenga A."/>
            <person name="Kun R.S."/>
            <person name="Lubbers R.J."/>
            <person name="Makela M.R."/>
            <person name="Barry K."/>
            <person name="Chovatia M."/>
            <person name="Clum A."/>
            <person name="Daum C."/>
            <person name="Haridas S."/>
            <person name="He G."/>
            <person name="LaButti K."/>
            <person name="Lipzen A."/>
            <person name="Mondo S."/>
            <person name="Riley R."/>
            <person name="Salamov A."/>
            <person name="Simmons B.A."/>
            <person name="Magnuson J.K."/>
            <person name="Henrissat B."/>
            <person name="Mortensen U.H."/>
            <person name="Larsen T.O."/>
            <person name="Devries R.P."/>
            <person name="Grigoriev I.V."/>
            <person name="Machida M."/>
            <person name="Baker S.E."/>
            <person name="Andersen M.R."/>
        </authorList>
    </citation>
    <scope>NUCLEOTIDE SEQUENCE [LARGE SCALE GENOMIC DNA]</scope>
    <source>
        <strain evidence="1">IBT 14317</strain>
    </source>
</reference>
<protein>
    <submittedName>
        <fullName evidence="1">Uncharacterized protein</fullName>
    </submittedName>
</protein>
<gene>
    <name evidence="1" type="ORF">BDV23DRAFT_150671</name>
</gene>